<reference evidence="7 8" key="1">
    <citation type="submission" date="2020-08" db="EMBL/GenBank/DDBJ databases">
        <authorList>
            <person name="Mo P."/>
        </authorList>
    </citation>
    <scope>NUCLEOTIDE SEQUENCE [LARGE SCALE GENOMIC DNA]</scope>
    <source>
        <strain evidence="7 8">CGMCC 4.1532</strain>
    </source>
</reference>
<feature type="transmembrane region" description="Helical" evidence="6">
    <location>
        <begin position="47"/>
        <end position="69"/>
    </location>
</feature>
<keyword evidence="4 6" id="KW-1133">Transmembrane helix</keyword>
<name>A0A7G7MGN1_9PSEU</name>
<gene>
    <name evidence="7" type="ORF">H6H00_28280</name>
</gene>
<feature type="transmembrane region" description="Helical" evidence="6">
    <location>
        <begin position="347"/>
        <end position="369"/>
    </location>
</feature>
<keyword evidence="2" id="KW-1003">Cell membrane</keyword>
<feature type="transmembrane region" description="Helical" evidence="6">
    <location>
        <begin position="138"/>
        <end position="154"/>
    </location>
</feature>
<evidence type="ECO:0000313" key="8">
    <source>
        <dbReference type="Proteomes" id="UP000515728"/>
    </source>
</evidence>
<dbReference type="RefSeq" id="WP_185718694.1">
    <property type="nucleotide sequence ID" value="NZ_BAAAWI010000001.1"/>
</dbReference>
<dbReference type="EMBL" id="CP060131">
    <property type="protein sequence ID" value="QNG51942.1"/>
    <property type="molecule type" value="Genomic_DNA"/>
</dbReference>
<feature type="transmembrane region" description="Helical" evidence="6">
    <location>
        <begin position="228"/>
        <end position="248"/>
    </location>
</feature>
<organism evidence="7 8">
    <name type="scientific">Pseudonocardia petroleophila</name>
    <dbReference type="NCBI Taxonomy" id="37331"/>
    <lineage>
        <taxon>Bacteria</taxon>
        <taxon>Bacillati</taxon>
        <taxon>Actinomycetota</taxon>
        <taxon>Actinomycetes</taxon>
        <taxon>Pseudonocardiales</taxon>
        <taxon>Pseudonocardiaceae</taxon>
        <taxon>Pseudonocardia</taxon>
    </lineage>
</organism>
<accession>A0A7G7MGN1</accession>
<dbReference type="GO" id="GO:0005886">
    <property type="term" value="C:plasma membrane"/>
    <property type="evidence" value="ECO:0007669"/>
    <property type="project" value="UniProtKB-SubCell"/>
</dbReference>
<protein>
    <submittedName>
        <fullName evidence="7">Cytochrome c oxidase assembly protein</fullName>
    </submittedName>
</protein>
<evidence type="ECO:0000256" key="1">
    <source>
        <dbReference type="ARBA" id="ARBA00004651"/>
    </source>
</evidence>
<evidence type="ECO:0000256" key="5">
    <source>
        <dbReference type="ARBA" id="ARBA00023136"/>
    </source>
</evidence>
<sequence>MAPDLAPPDPVPHRRGGRFAAAGLATLALGVVVLGAVATGVGVPSALLRFVAAVAAAGAVGVLVVGAFFRPSAAGRSSAPRSVAGGWWFAWVWAVAAVSLVPLDVVGEHMSATPGIVVAVLAVVVALGCWWTTRWRPVVGLLLPALAGLAPPVVSSRAVGGPDLDLATNALLLHVVAASMWLGVRLTTHGTVTQRYCRFSVVCWTVLVLSGAVAALVLVPLTPPLGTALGWLVLADLAAVAVLGVVALRRSRFRAGALVSGVETGVLVVTVAAVTGLVGSPPARTALDPVEASIGYRLPNAPGLLDVLVTWRPDLLLGTAAVVAAVLYLAGVRRLRRAGRTWSPARSASWVTGCAVVFLATSSGVGAYAPAVFSMHMLAHMALNMIAPLALVLGAPVTLALRALVPARDGEPAGPHEWLLALIDSPVARLLAHPGLAAVAFGGSYYLLYLTGLFETVIGEHWSRTALNVVILVIGYQFCWVVAGADAAPRRLPHLGRLGVVFAVMPFHVIFAVLLITRTEAVAGEYYRTLGLPWSVDLVADQQLAGVLSLVLGELLLITTQVVLLVQWYRYDQLAGFRSDPGDDDAAAYRDMLSTLRRSRGG</sequence>
<keyword evidence="3 6" id="KW-0812">Transmembrane</keyword>
<feature type="transmembrane region" description="Helical" evidence="6">
    <location>
        <begin position="544"/>
        <end position="569"/>
    </location>
</feature>
<evidence type="ECO:0000256" key="6">
    <source>
        <dbReference type="SAM" id="Phobius"/>
    </source>
</evidence>
<feature type="transmembrane region" description="Helical" evidence="6">
    <location>
        <begin position="112"/>
        <end position="131"/>
    </location>
</feature>
<feature type="transmembrane region" description="Helical" evidence="6">
    <location>
        <begin position="381"/>
        <end position="405"/>
    </location>
</feature>
<feature type="transmembrane region" description="Helical" evidence="6">
    <location>
        <begin position="466"/>
        <end position="483"/>
    </location>
</feature>
<feature type="transmembrane region" description="Helical" evidence="6">
    <location>
        <begin position="19"/>
        <end position="41"/>
    </location>
</feature>
<evidence type="ECO:0000256" key="4">
    <source>
        <dbReference type="ARBA" id="ARBA00022989"/>
    </source>
</evidence>
<dbReference type="Pfam" id="PF09678">
    <property type="entry name" value="Caa3_CtaG"/>
    <property type="match status" value="1"/>
</dbReference>
<feature type="transmembrane region" description="Helical" evidence="6">
    <location>
        <begin position="166"/>
        <end position="184"/>
    </location>
</feature>
<proteinExistence type="predicted"/>
<keyword evidence="5 6" id="KW-0472">Membrane</keyword>
<dbReference type="KEGG" id="ppel:H6H00_28280"/>
<feature type="transmembrane region" description="Helical" evidence="6">
    <location>
        <begin position="426"/>
        <end position="446"/>
    </location>
</feature>
<feature type="transmembrane region" description="Helical" evidence="6">
    <location>
        <begin position="495"/>
        <end position="516"/>
    </location>
</feature>
<dbReference type="AlphaFoldDB" id="A0A7G7MGN1"/>
<feature type="transmembrane region" description="Helical" evidence="6">
    <location>
        <begin position="255"/>
        <end position="278"/>
    </location>
</feature>
<evidence type="ECO:0000313" key="7">
    <source>
        <dbReference type="EMBL" id="QNG51942.1"/>
    </source>
</evidence>
<feature type="transmembrane region" description="Helical" evidence="6">
    <location>
        <begin position="81"/>
        <end position="100"/>
    </location>
</feature>
<dbReference type="InterPro" id="IPR019108">
    <property type="entry name" value="Caa3_assmbl_CtaG-rel"/>
</dbReference>
<evidence type="ECO:0000256" key="3">
    <source>
        <dbReference type="ARBA" id="ARBA00022692"/>
    </source>
</evidence>
<keyword evidence="8" id="KW-1185">Reference proteome</keyword>
<feature type="transmembrane region" description="Helical" evidence="6">
    <location>
        <begin position="315"/>
        <end position="335"/>
    </location>
</feature>
<comment type="subcellular location">
    <subcellularLocation>
        <location evidence="1">Cell membrane</location>
        <topology evidence="1">Multi-pass membrane protein</topology>
    </subcellularLocation>
</comment>
<dbReference type="Proteomes" id="UP000515728">
    <property type="component" value="Chromosome"/>
</dbReference>
<evidence type="ECO:0000256" key="2">
    <source>
        <dbReference type="ARBA" id="ARBA00022475"/>
    </source>
</evidence>
<feature type="transmembrane region" description="Helical" evidence="6">
    <location>
        <begin position="196"/>
        <end position="222"/>
    </location>
</feature>